<reference evidence="4 5" key="1">
    <citation type="submission" date="2018-02" db="EMBL/GenBank/DDBJ databases">
        <title>Draft genome of wild Prunus yedoensis var. nudiflora.</title>
        <authorList>
            <person name="Baek S."/>
            <person name="Kim J.-H."/>
            <person name="Choi K."/>
            <person name="Kim G.-B."/>
            <person name="Cho A."/>
            <person name="Jang H."/>
            <person name="Shin C.-H."/>
            <person name="Yu H.-J."/>
            <person name="Mun J.-H."/>
        </authorList>
    </citation>
    <scope>NUCLEOTIDE SEQUENCE [LARGE SCALE GENOMIC DNA]</scope>
    <source>
        <strain evidence="5">cv. Jeju island</strain>
        <tissue evidence="4">Leaf</tissue>
    </source>
</reference>
<dbReference type="STRING" id="2094558.A0A314YD20"/>
<keyword evidence="1" id="KW-0853">WD repeat</keyword>
<dbReference type="PANTHER" id="PTHR44083:SF30">
    <property type="entry name" value="TOPLESS-LIKE PROTEIN"/>
    <property type="match status" value="1"/>
</dbReference>
<dbReference type="PANTHER" id="PTHR44083">
    <property type="entry name" value="TOPLESS-RELATED PROTEIN 1-RELATED"/>
    <property type="match status" value="1"/>
</dbReference>
<evidence type="ECO:0000313" key="5">
    <source>
        <dbReference type="Proteomes" id="UP000250321"/>
    </source>
</evidence>
<dbReference type="SMART" id="SM00668">
    <property type="entry name" value="CTLH"/>
    <property type="match status" value="1"/>
</dbReference>
<dbReference type="InterPro" id="IPR027728">
    <property type="entry name" value="Topless_fam"/>
</dbReference>
<name>A0A314YD20_PRUYE</name>
<accession>A0A314YD20</accession>
<evidence type="ECO:0000313" key="4">
    <source>
        <dbReference type="EMBL" id="PQQ03780.1"/>
    </source>
</evidence>
<dbReference type="PROSITE" id="PS50897">
    <property type="entry name" value="CTLH"/>
    <property type="match status" value="1"/>
</dbReference>
<evidence type="ECO:0000259" key="3">
    <source>
        <dbReference type="PROSITE" id="PS50897"/>
    </source>
</evidence>
<evidence type="ECO:0000256" key="1">
    <source>
        <dbReference type="ARBA" id="ARBA00022574"/>
    </source>
</evidence>
<protein>
    <submittedName>
        <fullName evidence="4">Putative TOPLESS-related 1</fullName>
    </submittedName>
</protein>
<dbReference type="GO" id="GO:0006355">
    <property type="term" value="P:regulation of DNA-templated transcription"/>
    <property type="evidence" value="ECO:0007669"/>
    <property type="project" value="InterPro"/>
</dbReference>
<organism evidence="4 5">
    <name type="scientific">Prunus yedoensis var. nudiflora</name>
    <dbReference type="NCBI Taxonomy" id="2094558"/>
    <lineage>
        <taxon>Eukaryota</taxon>
        <taxon>Viridiplantae</taxon>
        <taxon>Streptophyta</taxon>
        <taxon>Embryophyta</taxon>
        <taxon>Tracheophyta</taxon>
        <taxon>Spermatophyta</taxon>
        <taxon>Magnoliopsida</taxon>
        <taxon>eudicotyledons</taxon>
        <taxon>Gunneridae</taxon>
        <taxon>Pentapetalae</taxon>
        <taxon>rosids</taxon>
        <taxon>fabids</taxon>
        <taxon>Rosales</taxon>
        <taxon>Rosaceae</taxon>
        <taxon>Amygdaloideae</taxon>
        <taxon>Amygdaleae</taxon>
        <taxon>Prunus</taxon>
    </lineage>
</organism>
<dbReference type="InterPro" id="IPR006595">
    <property type="entry name" value="CTLH_C"/>
</dbReference>
<dbReference type="EMBL" id="PJQY01001308">
    <property type="protein sequence ID" value="PQQ03780.1"/>
    <property type="molecule type" value="Genomic_DNA"/>
</dbReference>
<keyword evidence="2" id="KW-0677">Repeat</keyword>
<evidence type="ECO:0000256" key="2">
    <source>
        <dbReference type="ARBA" id="ARBA00022737"/>
    </source>
</evidence>
<dbReference type="InterPro" id="IPR054080">
    <property type="entry name" value="TPR1-like_2nd"/>
</dbReference>
<comment type="caution">
    <text evidence="4">The sequence shown here is derived from an EMBL/GenBank/DDBJ whole genome shotgun (WGS) entry which is preliminary data.</text>
</comment>
<dbReference type="OrthoDB" id="1602884at2759"/>
<keyword evidence="5" id="KW-1185">Reference proteome</keyword>
<dbReference type="Pfam" id="PF21889">
    <property type="entry name" value="TPR1-like_2nd"/>
    <property type="match status" value="1"/>
</dbReference>
<feature type="domain" description="CTLH" evidence="3">
    <location>
        <begin position="1"/>
        <end position="55"/>
    </location>
</feature>
<gene>
    <name evidence="4" type="ORF">Pyn_15693</name>
</gene>
<sequence>MNYFEDTVHSGKWDEAERYLSGFTKFDDNRYSTNIYFWIRKQNFLEAIDNNCHAKALDILMKVLKVFAEGNEERFKEMHLLLTFENIRDHKALSMCGDIMSTNN</sequence>
<dbReference type="AlphaFoldDB" id="A0A314YD20"/>
<dbReference type="Proteomes" id="UP000250321">
    <property type="component" value="Unassembled WGS sequence"/>
</dbReference>
<proteinExistence type="predicted"/>